<dbReference type="PANTHER" id="PTHR21666:SF270">
    <property type="entry name" value="MUREIN HYDROLASE ACTIVATOR ENVC"/>
    <property type="match status" value="1"/>
</dbReference>
<feature type="transmembrane region" description="Helical" evidence="3">
    <location>
        <begin position="565"/>
        <end position="593"/>
    </location>
</feature>
<feature type="transmembrane region" description="Helical" evidence="3">
    <location>
        <begin position="533"/>
        <end position="553"/>
    </location>
</feature>
<accession>A0A0G0AZM0</accession>
<protein>
    <submittedName>
        <fullName evidence="5">Peptidase M23</fullName>
    </submittedName>
</protein>
<evidence type="ECO:0000313" key="6">
    <source>
        <dbReference type="Proteomes" id="UP000034803"/>
    </source>
</evidence>
<comment type="caution">
    <text evidence="5">The sequence shown here is derived from an EMBL/GenBank/DDBJ whole genome shotgun (WGS) entry which is preliminary data.</text>
</comment>
<dbReference type="InterPro" id="IPR050570">
    <property type="entry name" value="Cell_wall_metabolism_enzyme"/>
</dbReference>
<evidence type="ECO:0000256" key="3">
    <source>
        <dbReference type="SAM" id="Phobius"/>
    </source>
</evidence>
<dbReference type="SUPFAM" id="SSF51261">
    <property type="entry name" value="Duplicated hybrid motif"/>
    <property type="match status" value="1"/>
</dbReference>
<dbReference type="Proteomes" id="UP000034803">
    <property type="component" value="Unassembled WGS sequence"/>
</dbReference>
<sequence>MATVNDINKIETKTLQKILEACEKSFPKELSLEEFYGEGQTTWSIPEIGIIYKNTTSKKDLLNFVETLTDTKNIRPAYAKIYEEIESRKIAPKEAPRPEEQTKTTLNKDESKQLQEEQVARETKRKEIIEKSNKEVRETIKRKQEIKDQQDLLKRKIEESQKIASDLKDSSNQDKKIYAKVKIKDLPKFTEEEQKAFDIYKNEAKTKPKETLEDLSKVIEERVSPVFKGQGVTNEEIKLISKQTATKIIENIVQLDNPSYISPITQSAILTGIVNDKNIIPKVITNKETLNILKNTVNSTAVNRIVPDQIAKEITTIAFGKQFASTIFGADPSQIEVTFSESPKEGFINTVNLSEINQNHQKTLEDQNSTLETIKDFGTDKTKGFLLNKAGTYLEGKIASFAPESAAGKIFQSIEAKSLFYSTFGVGSPVTWESTNWFGGMALKFAPDSAPILSGISKLTGINFGLAPTASVVIETAPIISTVSTGAAPVIGTITTEVATQTGAQLAGQAVVQTTTKVAGGLLPTIFASLSTLAGWVTLGISIAVGWILGKIVEKINWKKVKENLLPTAIVGGGLLIGGPIGLTMIAGGGLYAIGALKSVARVSIFFGKLGAIFGSIAVTIATPIIVTLLVIPPTVAFFMFIINSGAYMVPPSALTFANIINPYIEVTKTPVPPGPFENSELPLTVEYKITIKAKKDVLKNIRLTYECGVVKTGPKINCPPTSPNIPTTLEDIQPGETFSFSYKQEYSKGTFEDSLIVDIITVTADTAGQSGIKSSASAGVKIGNPPDDCPSIWPVDSGKITQTPDGSYSHREVEAIDVILPTGTKVKATHSGIATTYEDSGGYGNHVVITSSCGGKIITTTYAHLLGFSIPNGKEVLLGQMIGASGDTGNSTGPHLHYEFKGGLQMIPPFIPKSIIRGCSNDGIGCGSIP</sequence>
<keyword evidence="3" id="KW-1133">Transmembrane helix</keyword>
<gene>
    <name evidence="5" type="ORF">UR21_C0003G0038</name>
</gene>
<dbReference type="AlphaFoldDB" id="A0A0G0AZM0"/>
<evidence type="ECO:0000259" key="4">
    <source>
        <dbReference type="Pfam" id="PF01551"/>
    </source>
</evidence>
<keyword evidence="3" id="KW-0472">Membrane</keyword>
<dbReference type="Gene3D" id="2.70.70.10">
    <property type="entry name" value="Glucose Permease (Domain IIA)"/>
    <property type="match status" value="1"/>
</dbReference>
<feature type="region of interest" description="Disordered" evidence="2">
    <location>
        <begin position="89"/>
        <end position="126"/>
    </location>
</feature>
<name>A0A0G0AZM0_9BACT</name>
<proteinExistence type="predicted"/>
<dbReference type="PANTHER" id="PTHR21666">
    <property type="entry name" value="PEPTIDASE-RELATED"/>
    <property type="match status" value="1"/>
</dbReference>
<keyword evidence="3" id="KW-0812">Transmembrane</keyword>
<dbReference type="Pfam" id="PF01551">
    <property type="entry name" value="Peptidase_M23"/>
    <property type="match status" value="1"/>
</dbReference>
<organism evidence="5 6">
    <name type="scientific">Candidatus Woesebacteria bacterium GW2011_GWC2_31_9</name>
    <dbReference type="NCBI Taxonomy" id="1618586"/>
    <lineage>
        <taxon>Bacteria</taxon>
        <taxon>Candidatus Woeseibacteriota</taxon>
    </lineage>
</organism>
<feature type="domain" description="M23ase beta-sheet core" evidence="4">
    <location>
        <begin position="815"/>
        <end position="903"/>
    </location>
</feature>
<evidence type="ECO:0000256" key="2">
    <source>
        <dbReference type="SAM" id="MobiDB-lite"/>
    </source>
</evidence>
<dbReference type="CDD" id="cd12797">
    <property type="entry name" value="M23_peptidase"/>
    <property type="match status" value="1"/>
</dbReference>
<dbReference type="EMBL" id="LBOI01000003">
    <property type="protein sequence ID" value="KKP32005.1"/>
    <property type="molecule type" value="Genomic_DNA"/>
</dbReference>
<feature type="transmembrane region" description="Helical" evidence="3">
    <location>
        <begin position="613"/>
        <end position="643"/>
    </location>
</feature>
<dbReference type="InterPro" id="IPR016047">
    <property type="entry name" value="M23ase_b-sheet_dom"/>
</dbReference>
<keyword evidence="1" id="KW-0175">Coiled coil</keyword>
<evidence type="ECO:0000313" key="5">
    <source>
        <dbReference type="EMBL" id="KKP32005.1"/>
    </source>
</evidence>
<feature type="coiled-coil region" evidence="1">
    <location>
        <begin position="129"/>
        <end position="163"/>
    </location>
</feature>
<reference evidence="5 6" key="1">
    <citation type="journal article" date="2015" name="Nature">
        <title>rRNA introns, odd ribosomes, and small enigmatic genomes across a large radiation of phyla.</title>
        <authorList>
            <person name="Brown C.T."/>
            <person name="Hug L.A."/>
            <person name="Thomas B.C."/>
            <person name="Sharon I."/>
            <person name="Castelle C.J."/>
            <person name="Singh A."/>
            <person name="Wilkins M.J."/>
            <person name="Williams K.H."/>
            <person name="Banfield J.F."/>
        </authorList>
    </citation>
    <scope>NUCLEOTIDE SEQUENCE [LARGE SCALE GENOMIC DNA]</scope>
</reference>
<evidence type="ECO:0000256" key="1">
    <source>
        <dbReference type="SAM" id="Coils"/>
    </source>
</evidence>
<dbReference type="InterPro" id="IPR011055">
    <property type="entry name" value="Dup_hybrid_motif"/>
</dbReference>
<dbReference type="GO" id="GO:0004222">
    <property type="term" value="F:metalloendopeptidase activity"/>
    <property type="evidence" value="ECO:0007669"/>
    <property type="project" value="TreeGrafter"/>
</dbReference>